<feature type="compositionally biased region" description="Polar residues" evidence="9">
    <location>
        <begin position="421"/>
        <end position="433"/>
    </location>
</feature>
<feature type="region of interest" description="Disordered" evidence="9">
    <location>
        <begin position="193"/>
        <end position="247"/>
    </location>
</feature>
<dbReference type="InterPro" id="IPR009316">
    <property type="entry name" value="COG2"/>
</dbReference>
<evidence type="ECO:0000259" key="10">
    <source>
        <dbReference type="Pfam" id="PF06148"/>
    </source>
</evidence>
<organism evidence="13">
    <name type="scientific">Micromonas pusilla</name>
    <name type="common">Picoplanktonic green alga</name>
    <name type="synonym">Chromulina pusilla</name>
    <dbReference type="NCBI Taxonomy" id="38833"/>
    <lineage>
        <taxon>Eukaryota</taxon>
        <taxon>Viridiplantae</taxon>
        <taxon>Chlorophyta</taxon>
        <taxon>Mamiellophyceae</taxon>
        <taxon>Mamiellales</taxon>
        <taxon>Mamiellaceae</taxon>
        <taxon>Micromonas</taxon>
    </lineage>
</organism>
<feature type="region of interest" description="Disordered" evidence="9">
    <location>
        <begin position="1"/>
        <end position="55"/>
    </location>
</feature>
<feature type="compositionally biased region" description="Basic and acidic residues" evidence="9">
    <location>
        <begin position="664"/>
        <end position="679"/>
    </location>
</feature>
<dbReference type="Pfam" id="PF12022">
    <property type="entry name" value="COG2_C"/>
    <property type="match status" value="1"/>
</dbReference>
<keyword evidence="5" id="KW-0653">Protein transport</keyword>
<proteinExistence type="inferred from homology"/>
<comment type="subcellular location">
    <subcellularLocation>
        <location evidence="1">Golgi apparatus membrane</location>
        <topology evidence="1">Peripheral membrane protein</topology>
    </subcellularLocation>
</comment>
<evidence type="ECO:0000256" key="9">
    <source>
        <dbReference type="SAM" id="MobiDB-lite"/>
    </source>
</evidence>
<dbReference type="GO" id="GO:0015031">
    <property type="term" value="P:protein transport"/>
    <property type="evidence" value="ECO:0007669"/>
    <property type="project" value="UniProtKB-KW"/>
</dbReference>
<evidence type="ECO:0000256" key="7">
    <source>
        <dbReference type="ARBA" id="ARBA00023136"/>
    </source>
</evidence>
<feature type="region of interest" description="Disordered" evidence="9">
    <location>
        <begin position="419"/>
        <end position="442"/>
    </location>
</feature>
<evidence type="ECO:0000256" key="5">
    <source>
        <dbReference type="ARBA" id="ARBA00022927"/>
    </source>
</evidence>
<name>A0A6U0BYL4_MICPS</name>
<reference evidence="13" key="1">
    <citation type="submission" date="2021-01" db="EMBL/GenBank/DDBJ databases">
        <authorList>
            <person name="Corre E."/>
            <person name="Pelletier E."/>
            <person name="Niang G."/>
            <person name="Scheremetjew M."/>
            <person name="Finn R."/>
            <person name="Kale V."/>
            <person name="Holt S."/>
            <person name="Cochrane G."/>
            <person name="Meng A."/>
            <person name="Brown T."/>
            <person name="Cohen L."/>
        </authorList>
    </citation>
    <scope>NUCLEOTIDE SEQUENCE</scope>
    <source>
        <strain evidence="13">CCAC1681</strain>
    </source>
</reference>
<feature type="domain" description="COG complex component COG2 C-terminal" evidence="11">
    <location>
        <begin position="572"/>
        <end position="934"/>
    </location>
</feature>
<feature type="domain" description="Conserved oligomeric Golgi complex subunit 2 N-terminal" evidence="10">
    <location>
        <begin position="58"/>
        <end position="128"/>
    </location>
</feature>
<dbReference type="PANTHER" id="PTHR12961">
    <property type="entry name" value="CONSERVED OLIGOMERIC GOLGI COMPLEX COMPONENT 2"/>
    <property type="match status" value="1"/>
</dbReference>
<keyword evidence="4" id="KW-0813">Transport</keyword>
<evidence type="ECO:0000256" key="8">
    <source>
        <dbReference type="ARBA" id="ARBA00031344"/>
    </source>
</evidence>
<keyword evidence="6" id="KW-0333">Golgi apparatus</keyword>
<feature type="compositionally biased region" description="Acidic residues" evidence="9">
    <location>
        <begin position="195"/>
        <end position="205"/>
    </location>
</feature>
<evidence type="ECO:0000313" key="13">
    <source>
        <dbReference type="EMBL" id="CAD8435130.1"/>
    </source>
</evidence>
<evidence type="ECO:0000256" key="2">
    <source>
        <dbReference type="ARBA" id="ARBA00007603"/>
    </source>
</evidence>
<evidence type="ECO:0000259" key="11">
    <source>
        <dbReference type="Pfam" id="PF12022"/>
    </source>
</evidence>
<dbReference type="GO" id="GO:0006891">
    <property type="term" value="P:intra-Golgi vesicle-mediated transport"/>
    <property type="evidence" value="ECO:0007669"/>
    <property type="project" value="TreeGrafter"/>
</dbReference>
<evidence type="ECO:0000256" key="1">
    <source>
        <dbReference type="ARBA" id="ARBA00004395"/>
    </source>
</evidence>
<feature type="compositionally biased region" description="Basic and acidic residues" evidence="9">
    <location>
        <begin position="223"/>
        <end position="232"/>
    </location>
</feature>
<sequence>MSSSADDLRGSASEPGAAVAPGTPSPLDRLPGEDVPGDTAIAGDASTDPSVAPPGTPSWFDASAFASPSFDAAAYVDDMSAYVSMDALREELESYQRHLRRLLVDAVNEDYDVFLSLGEGLVDVRKVVEDDMEGPIAAFKRDVTDTRAEIVALLNDLREKLRRRAECAERRATLELMLDANNVASKVERLLDQLDSGDDENEASDDEAKEKENGGGAGWTWKGPDEKEAKEKDDDDASDVDSDDDSADAAFESEIAAAAAAEVFSVAETSVAGLDALRPGVAADGPSAAALALADDVSRADASSTPASASAASKTSRASDLRERCRLLERVAGEANRSRFFQKIGDEKNLAFVKGLRSRVENSEERLADAVAKATSLACAARDAVSVARCFSAYVALGRVSEAERAIRETRVAPAVKEALRTSNTETGSATETNYSSGGASNGASNDATAASHFGALLKKCVAAALRSVDVELAVTCPDWGLGPDEESSGVTTSAANLDARVCVLGASVLAEIDDQISSLAPSAYTPGAPEAFFQNHLAACAAIDVLEKNLPPTKAALALFRDSEPVRVFFKRWNVAAYFALRRREIVARLEADLEEDRLTRAVGAPGSAGAAFATAAAAGTYEALEKCFDTERVFLPRATDKFVKLAAQILARFGGWVAAGAKAERPSRSPPEADLKSAESGNESGDVSSVSGSAEPPPVASWGATASDEDLLSLREDVVVLVQRVENELAPRVENALRRTLGDAAAAAAREVLVCGAETLVDSDAEAADVSSLTSSESSSPSERILSATQLLDERLVSDVVKRCATALGQLKGVTATFRMTNKPMPTKPSHFFSGVVDPLRRFAESDATARASEKTRRAIVDAAVAGVCAAYAAAAADLTVSVRKTEASLNRLKDRKGTRDPSSGGVAKESGEASDGPTDAQKICRQVRLDAEAFGRAVAKLGFDTGKSDAFGKLWEVCGEGEPFVA</sequence>
<dbReference type="PANTHER" id="PTHR12961:SF0">
    <property type="entry name" value="CONSERVED OLIGOMERIC GOLGI COMPLEX SUBUNIT 2"/>
    <property type="match status" value="1"/>
</dbReference>
<evidence type="ECO:0000256" key="4">
    <source>
        <dbReference type="ARBA" id="ARBA00022448"/>
    </source>
</evidence>
<gene>
    <name evidence="12" type="ORF">MSP1401_LOCUS3337</name>
    <name evidence="13" type="ORF">MSP1401_LOCUS3428</name>
</gene>
<dbReference type="GO" id="GO:0017119">
    <property type="term" value="C:Golgi transport complex"/>
    <property type="evidence" value="ECO:0007669"/>
    <property type="project" value="TreeGrafter"/>
</dbReference>
<feature type="region of interest" description="Disordered" evidence="9">
    <location>
        <begin position="894"/>
        <end position="923"/>
    </location>
</feature>
<protein>
    <recommendedName>
        <fullName evidence="3">Conserved oligomeric Golgi complex subunit 2</fullName>
    </recommendedName>
    <alternativeName>
        <fullName evidence="8">Component of oligomeric Golgi complex 2</fullName>
    </alternativeName>
</protein>
<dbReference type="InterPro" id="IPR024603">
    <property type="entry name" value="COG_complex_COG2_C"/>
</dbReference>
<keyword evidence="7" id="KW-0472">Membrane</keyword>
<evidence type="ECO:0000313" key="12">
    <source>
        <dbReference type="EMBL" id="CAD8434950.1"/>
    </source>
</evidence>
<dbReference type="GO" id="GO:0000139">
    <property type="term" value="C:Golgi membrane"/>
    <property type="evidence" value="ECO:0007669"/>
    <property type="project" value="UniProtKB-SubCell"/>
</dbReference>
<feature type="region of interest" description="Disordered" evidence="9">
    <location>
        <begin position="663"/>
        <end position="707"/>
    </location>
</feature>
<dbReference type="GO" id="GO:0007030">
    <property type="term" value="P:Golgi organization"/>
    <property type="evidence" value="ECO:0007669"/>
    <property type="project" value="InterPro"/>
</dbReference>
<dbReference type="AlphaFoldDB" id="A0A6U0BYL4"/>
<dbReference type="EMBL" id="HBEN01004225">
    <property type="protein sequence ID" value="CAD8435130.1"/>
    <property type="molecule type" value="Transcribed_RNA"/>
</dbReference>
<feature type="compositionally biased region" description="Acidic residues" evidence="9">
    <location>
        <begin position="233"/>
        <end position="247"/>
    </location>
</feature>
<comment type="similarity">
    <text evidence="2">Belongs to the COG2 family.</text>
</comment>
<evidence type="ECO:0000256" key="3">
    <source>
        <dbReference type="ARBA" id="ARBA00020977"/>
    </source>
</evidence>
<accession>A0A6U0BYL4</accession>
<dbReference type="Pfam" id="PF06148">
    <property type="entry name" value="COG2_N"/>
    <property type="match status" value="1"/>
</dbReference>
<dbReference type="EMBL" id="HBEN01004114">
    <property type="protein sequence ID" value="CAD8434950.1"/>
    <property type="molecule type" value="Transcribed_RNA"/>
</dbReference>
<evidence type="ECO:0000256" key="6">
    <source>
        <dbReference type="ARBA" id="ARBA00023034"/>
    </source>
</evidence>
<dbReference type="InterPro" id="IPR024602">
    <property type="entry name" value="COG_su2_N"/>
</dbReference>
<feature type="compositionally biased region" description="Polar residues" evidence="9">
    <location>
        <begin position="681"/>
        <end position="694"/>
    </location>
</feature>